<reference evidence="2 3" key="1">
    <citation type="submission" date="2023-10" db="EMBL/GenBank/DDBJ databases">
        <title>Comparative genomics analysis reveals potential genetic determinants of host preference in Cryptosporidium xiaoi.</title>
        <authorList>
            <person name="Xiao L."/>
            <person name="Li J."/>
        </authorList>
    </citation>
    <scope>NUCLEOTIDE SEQUENCE [LARGE SCALE GENOMIC DNA]</scope>
    <source>
        <strain evidence="2 3">52996</strain>
    </source>
</reference>
<evidence type="ECO:0008006" key="4">
    <source>
        <dbReference type="Google" id="ProtNLM"/>
    </source>
</evidence>
<proteinExistence type="predicted"/>
<keyword evidence="1" id="KW-0732">Signal</keyword>
<comment type="caution">
    <text evidence="2">The sequence shown here is derived from an EMBL/GenBank/DDBJ whole genome shotgun (WGS) entry which is preliminary data.</text>
</comment>
<dbReference type="Proteomes" id="UP001311799">
    <property type="component" value="Unassembled WGS sequence"/>
</dbReference>
<keyword evidence="3" id="KW-1185">Reference proteome</keyword>
<protein>
    <recommendedName>
        <fullName evidence="4">Signal peptide-containing protein</fullName>
    </recommendedName>
</protein>
<feature type="signal peptide" evidence="1">
    <location>
        <begin position="1"/>
        <end position="18"/>
    </location>
</feature>
<dbReference type="AlphaFoldDB" id="A0AAV9XZD7"/>
<evidence type="ECO:0000256" key="1">
    <source>
        <dbReference type="SAM" id="SignalP"/>
    </source>
</evidence>
<name>A0AAV9XZD7_9CRYT</name>
<sequence>MKSLGLIVFILALNGVFCTNFRTLADTHKIEEVAESSAEGVNDSSNSHETQSSIENVILEQERPVLLNTIPQTKTKHILFVNSTGLFTNVTVELTATIPIAMVSPENDSIHRILSHGNVEGLNTSEVAGMVSNSSGLQSDVEDMIRRAFGLLSNSSIAVEQSNSIESS</sequence>
<evidence type="ECO:0000313" key="3">
    <source>
        <dbReference type="Proteomes" id="UP001311799"/>
    </source>
</evidence>
<dbReference type="EMBL" id="JAWDEY010000010">
    <property type="protein sequence ID" value="KAK6589952.1"/>
    <property type="molecule type" value="Genomic_DNA"/>
</dbReference>
<accession>A0AAV9XZD7</accession>
<evidence type="ECO:0000313" key="2">
    <source>
        <dbReference type="EMBL" id="KAK6589952.1"/>
    </source>
</evidence>
<organism evidence="2 3">
    <name type="scientific">Cryptosporidium xiaoi</name>
    <dbReference type="NCBI Taxonomy" id="659607"/>
    <lineage>
        <taxon>Eukaryota</taxon>
        <taxon>Sar</taxon>
        <taxon>Alveolata</taxon>
        <taxon>Apicomplexa</taxon>
        <taxon>Conoidasida</taxon>
        <taxon>Coccidia</taxon>
        <taxon>Eucoccidiorida</taxon>
        <taxon>Eimeriorina</taxon>
        <taxon>Cryptosporidiidae</taxon>
        <taxon>Cryptosporidium</taxon>
    </lineage>
</organism>
<feature type="chain" id="PRO_5043844216" description="Signal peptide-containing protein" evidence="1">
    <location>
        <begin position="19"/>
        <end position="168"/>
    </location>
</feature>
<gene>
    <name evidence="2" type="ORF">RS030_193026</name>
</gene>